<name>A0A9W7TL51_TRIRA</name>
<dbReference type="GO" id="GO:0005634">
    <property type="term" value="C:nucleus"/>
    <property type="evidence" value="ECO:0007669"/>
    <property type="project" value="TreeGrafter"/>
</dbReference>
<dbReference type="EMBL" id="JAFHDT010000016">
    <property type="protein sequence ID" value="KAI7798396.1"/>
    <property type="molecule type" value="Genomic_DNA"/>
</dbReference>
<dbReference type="AlphaFoldDB" id="A0A9W7TL51"/>
<gene>
    <name evidence="2" type="ORF">IRJ41_000105</name>
</gene>
<keyword evidence="3" id="KW-1185">Reference proteome</keyword>
<reference evidence="2" key="1">
    <citation type="submission" date="2021-02" db="EMBL/GenBank/DDBJ databases">
        <title>Comparative genomics reveals that relaxation of natural selection precedes convergent phenotypic evolution of cavefish.</title>
        <authorList>
            <person name="Peng Z."/>
        </authorList>
    </citation>
    <scope>NUCLEOTIDE SEQUENCE</scope>
    <source>
        <tissue evidence="2">Muscle</tissue>
    </source>
</reference>
<evidence type="ECO:0000313" key="2">
    <source>
        <dbReference type="EMBL" id="KAI7798396.1"/>
    </source>
</evidence>
<feature type="region of interest" description="Disordered" evidence="1">
    <location>
        <begin position="291"/>
        <end position="361"/>
    </location>
</feature>
<dbReference type="GO" id="GO:0032922">
    <property type="term" value="P:circadian regulation of gene expression"/>
    <property type="evidence" value="ECO:0007669"/>
    <property type="project" value="InterPro"/>
</dbReference>
<dbReference type="InterPro" id="IPR031373">
    <property type="entry name" value="Ciart"/>
</dbReference>
<feature type="compositionally biased region" description="Polar residues" evidence="1">
    <location>
        <begin position="1"/>
        <end position="27"/>
    </location>
</feature>
<dbReference type="GO" id="GO:0000978">
    <property type="term" value="F:RNA polymerase II cis-regulatory region sequence-specific DNA binding"/>
    <property type="evidence" value="ECO:0007669"/>
    <property type="project" value="TreeGrafter"/>
</dbReference>
<organism evidence="2 3">
    <name type="scientific">Triplophysa rosa</name>
    <name type="common">Cave loach</name>
    <dbReference type="NCBI Taxonomy" id="992332"/>
    <lineage>
        <taxon>Eukaryota</taxon>
        <taxon>Metazoa</taxon>
        <taxon>Chordata</taxon>
        <taxon>Craniata</taxon>
        <taxon>Vertebrata</taxon>
        <taxon>Euteleostomi</taxon>
        <taxon>Actinopterygii</taxon>
        <taxon>Neopterygii</taxon>
        <taxon>Teleostei</taxon>
        <taxon>Ostariophysi</taxon>
        <taxon>Cypriniformes</taxon>
        <taxon>Nemacheilidae</taxon>
        <taxon>Triplophysa</taxon>
    </lineage>
</organism>
<dbReference type="PANTHER" id="PTHR35441:SF1">
    <property type="entry name" value="CIRCADIAN-ASSOCIATED TRANSCRIPTIONAL REPRESSOR"/>
    <property type="match status" value="1"/>
</dbReference>
<sequence length="361" mass="39252">MLSPGSPSKWQVQDSSSSTASLMYSESDQTEDESEMFSSGGESTCSVPVTKTYCLGKRSNQTSKSPLKSVDQGDVCVENGRMGCSSASPAVQSSASTTKVPTEGDLRFACKCSELHGYVRPLLELLNGLKTGRFEKGLSTFQQSMAVERLRKILGVLQKPDLGDKYMGTILQLEVLLKVWFPQVIPQHHDGTSSLHNPMASVQPRWNQDQLHIPVKKRRLSWSDSDSQNSPSCKRFHEEERGQSLSDTSSWLSSSETASSDLVNDNGICANQKDRASELELVENVSVHPLQPKTDSLNVAPATRATGKPPPLVIPPSAKDGSNVGTQDCSVSSTTPTSDSPADSEVDERDQLLQHRAVVNR</sequence>
<proteinExistence type="predicted"/>
<dbReference type="PANTHER" id="PTHR35441">
    <property type="entry name" value="CIRCADIAN-ASSOCIATED TRANSCRIPTIONAL REPRESSOR"/>
    <property type="match status" value="1"/>
</dbReference>
<dbReference type="Pfam" id="PF15673">
    <property type="entry name" value="Ciart"/>
    <property type="match status" value="1"/>
</dbReference>
<feature type="compositionally biased region" description="Polar residues" evidence="1">
    <location>
        <begin position="36"/>
        <end position="47"/>
    </location>
</feature>
<feature type="compositionally biased region" description="Low complexity" evidence="1">
    <location>
        <begin position="244"/>
        <end position="262"/>
    </location>
</feature>
<feature type="region of interest" description="Disordered" evidence="1">
    <location>
        <begin position="217"/>
        <end position="266"/>
    </location>
</feature>
<dbReference type="OrthoDB" id="8942320at2759"/>
<feature type="region of interest" description="Disordered" evidence="1">
    <location>
        <begin position="1"/>
        <end position="47"/>
    </location>
</feature>
<dbReference type="Proteomes" id="UP001059041">
    <property type="component" value="Linkage Group LG16"/>
</dbReference>
<accession>A0A9W7TL51</accession>
<evidence type="ECO:0000256" key="1">
    <source>
        <dbReference type="SAM" id="MobiDB-lite"/>
    </source>
</evidence>
<protein>
    <submittedName>
        <fullName evidence="2">Circadian-associated transcriptional repressor</fullName>
    </submittedName>
</protein>
<feature type="compositionally biased region" description="Low complexity" evidence="1">
    <location>
        <begin position="222"/>
        <end position="232"/>
    </location>
</feature>
<evidence type="ECO:0000313" key="3">
    <source>
        <dbReference type="Proteomes" id="UP001059041"/>
    </source>
</evidence>
<feature type="compositionally biased region" description="Low complexity" evidence="1">
    <location>
        <begin position="330"/>
        <end position="341"/>
    </location>
</feature>
<comment type="caution">
    <text evidence="2">The sequence shown here is derived from an EMBL/GenBank/DDBJ whole genome shotgun (WGS) entry which is preliminary data.</text>
</comment>
<dbReference type="GO" id="GO:0045892">
    <property type="term" value="P:negative regulation of DNA-templated transcription"/>
    <property type="evidence" value="ECO:0007669"/>
    <property type="project" value="TreeGrafter"/>
</dbReference>